<dbReference type="RefSeq" id="WP_282764748.1">
    <property type="nucleotide sequence ID" value="NZ_JASCTH010000026.1"/>
</dbReference>
<dbReference type="EMBL" id="JASCTH010000026">
    <property type="protein sequence ID" value="MDI6103556.1"/>
    <property type="molecule type" value="Genomic_DNA"/>
</dbReference>
<evidence type="ECO:0008006" key="3">
    <source>
        <dbReference type="Google" id="ProtNLM"/>
    </source>
</evidence>
<accession>A0ABT6WUY3</accession>
<keyword evidence="2" id="KW-1185">Reference proteome</keyword>
<name>A0ABT6WUY3_9ACTN</name>
<gene>
    <name evidence="1" type="ORF">QLQ12_33590</name>
</gene>
<protein>
    <recommendedName>
        <fullName evidence="3">WXG100 family type VII secretion target</fullName>
    </recommendedName>
</protein>
<reference evidence="1 2" key="1">
    <citation type="submission" date="2023-05" db="EMBL/GenBank/DDBJ databases">
        <title>Actinoplanes sp. NEAU-A12 genome sequencing.</title>
        <authorList>
            <person name="Wang Z.-S."/>
        </authorList>
    </citation>
    <scope>NUCLEOTIDE SEQUENCE [LARGE SCALE GENOMIC DNA]</scope>
    <source>
        <strain evidence="1 2">NEAU-A12</strain>
    </source>
</reference>
<evidence type="ECO:0000313" key="1">
    <source>
        <dbReference type="EMBL" id="MDI6103556.1"/>
    </source>
</evidence>
<comment type="caution">
    <text evidence="1">The sequence shown here is derived from an EMBL/GenBank/DDBJ whole genome shotgun (WGS) entry which is preliminary data.</text>
</comment>
<dbReference type="Proteomes" id="UP001241758">
    <property type="component" value="Unassembled WGS sequence"/>
</dbReference>
<proteinExistence type="predicted"/>
<evidence type="ECO:0000313" key="2">
    <source>
        <dbReference type="Proteomes" id="UP001241758"/>
    </source>
</evidence>
<organism evidence="1 2">
    <name type="scientific">Actinoplanes sandaracinus</name>
    <dbReference type="NCBI Taxonomy" id="3045177"/>
    <lineage>
        <taxon>Bacteria</taxon>
        <taxon>Bacillati</taxon>
        <taxon>Actinomycetota</taxon>
        <taxon>Actinomycetes</taxon>
        <taxon>Micromonosporales</taxon>
        <taxon>Micromonosporaceae</taxon>
        <taxon>Actinoplanes</taxon>
    </lineage>
</organism>
<sequence>MTFPVSGPISAREFQQALGDIHAGLDSVNSSVAKIFEHSNRALFLLPAGLGDGLRSALEELGRQITELGEIIVKFLANPGDPLKLFATAGEWTTKVGGPISAMSGQISSEQLRIDNFWTGPAADAYAATLPAQQKAIEAIEAAADTLDANLTKVAGGIVAFWVGLAIPFASYVSELVVEAAAAQTGVGAPPAAAAAGASTAKFIALVSAVILAFSTYTALVFDSLSALRQALYSNAPFPGGGWPRSNPSDFNDGSLADGDTTGWRMNVD</sequence>